<evidence type="ECO:0000313" key="3">
    <source>
        <dbReference type="EMBL" id="CAA9462716.1"/>
    </source>
</evidence>
<proteinExistence type="predicted"/>
<dbReference type="GO" id="GO:0003676">
    <property type="term" value="F:nucleic acid binding"/>
    <property type="evidence" value="ECO:0007669"/>
    <property type="project" value="InterPro"/>
</dbReference>
<evidence type="ECO:0000256" key="1">
    <source>
        <dbReference type="ARBA" id="ARBA00002286"/>
    </source>
</evidence>
<dbReference type="InterPro" id="IPR025948">
    <property type="entry name" value="HTH-like_dom"/>
</dbReference>
<reference evidence="3" key="1">
    <citation type="submission" date="2020-02" db="EMBL/GenBank/DDBJ databases">
        <authorList>
            <person name="Meier V. D."/>
        </authorList>
    </citation>
    <scope>NUCLEOTIDE SEQUENCE</scope>
    <source>
        <strain evidence="3">AVDCRST_MAG14</strain>
    </source>
</reference>
<dbReference type="PROSITE" id="PS50994">
    <property type="entry name" value="INTEGRASE"/>
    <property type="match status" value="1"/>
</dbReference>
<dbReference type="EMBL" id="CADCVG010000112">
    <property type="protein sequence ID" value="CAA9462716.1"/>
    <property type="molecule type" value="Genomic_DNA"/>
</dbReference>
<dbReference type="InterPro" id="IPR001584">
    <property type="entry name" value="Integrase_cat-core"/>
</dbReference>
<sequence length="256" mass="29753">MDRDRVLAERMTVLSQENPRYGYRRVWAMLKREGWTVNKKRVHRLWREEGLKVPHNQRRRRRLLEGTSENGCVRRKAESKDHVWSYDFVMDRTEDGRRLKMMPVMDEHTRECLSIKVERSITAEEVIGTLARLFRQRGEPAFIRSDNGPEFVAAALKRWLEASGVGTLYIEPGSPWENAYTESFIGRLGDELLKREAFASLVEAKVLVEEYREYHNERRPHSALGYRTPSEFAASCGVAGTSTRFTKELQSATTLS</sequence>
<protein>
    <submittedName>
        <fullName evidence="3">Integrase</fullName>
    </submittedName>
</protein>
<dbReference type="InterPro" id="IPR036397">
    <property type="entry name" value="RNaseH_sf"/>
</dbReference>
<dbReference type="SUPFAM" id="SSF53098">
    <property type="entry name" value="Ribonuclease H-like"/>
    <property type="match status" value="1"/>
</dbReference>
<gene>
    <name evidence="3" type="ORF">AVDCRST_MAG14-2724</name>
</gene>
<name>A0A6J4RB67_9ACTN</name>
<dbReference type="AlphaFoldDB" id="A0A6J4RB67"/>
<organism evidence="3">
    <name type="scientific">uncultured Rubrobacteraceae bacterium</name>
    <dbReference type="NCBI Taxonomy" id="349277"/>
    <lineage>
        <taxon>Bacteria</taxon>
        <taxon>Bacillati</taxon>
        <taxon>Actinomycetota</taxon>
        <taxon>Rubrobacteria</taxon>
        <taxon>Rubrobacterales</taxon>
        <taxon>Rubrobacteraceae</taxon>
        <taxon>environmental samples</taxon>
    </lineage>
</organism>
<dbReference type="Gene3D" id="3.30.420.10">
    <property type="entry name" value="Ribonuclease H-like superfamily/Ribonuclease H"/>
    <property type="match status" value="1"/>
</dbReference>
<dbReference type="InterPro" id="IPR048020">
    <property type="entry name" value="Transpos_IS3"/>
</dbReference>
<feature type="domain" description="Integrase catalytic" evidence="2">
    <location>
        <begin position="76"/>
        <end position="237"/>
    </location>
</feature>
<comment type="function">
    <text evidence="1">Involved in the transposition of the insertion sequence.</text>
</comment>
<dbReference type="InterPro" id="IPR012337">
    <property type="entry name" value="RNaseH-like_sf"/>
</dbReference>
<dbReference type="PANTHER" id="PTHR47515:SF1">
    <property type="entry name" value="BLR2054 PROTEIN"/>
    <property type="match status" value="1"/>
</dbReference>
<accession>A0A6J4RB67</accession>
<dbReference type="NCBIfam" id="NF033516">
    <property type="entry name" value="transpos_IS3"/>
    <property type="match status" value="1"/>
</dbReference>
<dbReference type="Pfam" id="PF13683">
    <property type="entry name" value="rve_3"/>
    <property type="match status" value="1"/>
</dbReference>
<evidence type="ECO:0000259" key="2">
    <source>
        <dbReference type="PROSITE" id="PS50994"/>
    </source>
</evidence>
<dbReference type="PANTHER" id="PTHR47515">
    <property type="entry name" value="LOW CALCIUM RESPONSE LOCUS PROTEIN T"/>
    <property type="match status" value="1"/>
</dbReference>
<dbReference type="Pfam" id="PF13276">
    <property type="entry name" value="HTH_21"/>
    <property type="match status" value="1"/>
</dbReference>
<dbReference type="GO" id="GO:0015074">
    <property type="term" value="P:DNA integration"/>
    <property type="evidence" value="ECO:0007669"/>
    <property type="project" value="InterPro"/>
</dbReference>